<keyword evidence="4" id="KW-0472">Membrane</keyword>
<dbReference type="GeneID" id="63760290"/>
<dbReference type="InterPro" id="IPR039751">
    <property type="entry name" value="HERPUD1/2"/>
</dbReference>
<dbReference type="PROSITE" id="PS50053">
    <property type="entry name" value="UBIQUITIN_2"/>
    <property type="match status" value="1"/>
</dbReference>
<reference evidence="8" key="1">
    <citation type="journal article" date="2017" name="Genome Biol.">
        <title>Comparative genomics reveals high biological diversity and specific adaptations in the industrially and medically important fungal genus Aspergillus.</title>
        <authorList>
            <person name="de Vries R.P."/>
            <person name="Riley R."/>
            <person name="Wiebenga A."/>
            <person name="Aguilar-Osorio G."/>
            <person name="Amillis S."/>
            <person name="Uchima C.A."/>
            <person name="Anderluh G."/>
            <person name="Asadollahi M."/>
            <person name="Askin M."/>
            <person name="Barry K."/>
            <person name="Battaglia E."/>
            <person name="Bayram O."/>
            <person name="Benocci T."/>
            <person name="Braus-Stromeyer S.A."/>
            <person name="Caldana C."/>
            <person name="Canovas D."/>
            <person name="Cerqueira G.C."/>
            <person name="Chen F."/>
            <person name="Chen W."/>
            <person name="Choi C."/>
            <person name="Clum A."/>
            <person name="Dos Santos R.A."/>
            <person name="Damasio A.R."/>
            <person name="Diallinas G."/>
            <person name="Emri T."/>
            <person name="Fekete E."/>
            <person name="Flipphi M."/>
            <person name="Freyberg S."/>
            <person name="Gallo A."/>
            <person name="Gournas C."/>
            <person name="Habgood R."/>
            <person name="Hainaut M."/>
            <person name="Harispe M.L."/>
            <person name="Henrissat B."/>
            <person name="Hilden K.S."/>
            <person name="Hope R."/>
            <person name="Hossain A."/>
            <person name="Karabika E."/>
            <person name="Karaffa L."/>
            <person name="Karanyi Z."/>
            <person name="Krasevec N."/>
            <person name="Kuo A."/>
            <person name="Kusch H."/>
            <person name="LaButti K."/>
            <person name="Lagendijk E.L."/>
            <person name="Lapidus A."/>
            <person name="Levasseur A."/>
            <person name="Lindquist E."/>
            <person name="Lipzen A."/>
            <person name="Logrieco A.F."/>
            <person name="MacCabe A."/>
            <person name="Maekelae M.R."/>
            <person name="Malavazi I."/>
            <person name="Melin P."/>
            <person name="Meyer V."/>
            <person name="Mielnichuk N."/>
            <person name="Miskei M."/>
            <person name="Molnar A.P."/>
            <person name="Mule G."/>
            <person name="Ngan C.Y."/>
            <person name="Orejas M."/>
            <person name="Orosz E."/>
            <person name="Ouedraogo J.P."/>
            <person name="Overkamp K.M."/>
            <person name="Park H.-S."/>
            <person name="Perrone G."/>
            <person name="Piumi F."/>
            <person name="Punt P.J."/>
            <person name="Ram A.F."/>
            <person name="Ramon A."/>
            <person name="Rauscher S."/>
            <person name="Record E."/>
            <person name="Riano-Pachon D.M."/>
            <person name="Robert V."/>
            <person name="Roehrig J."/>
            <person name="Ruller R."/>
            <person name="Salamov A."/>
            <person name="Salih N.S."/>
            <person name="Samson R.A."/>
            <person name="Sandor E."/>
            <person name="Sanguinetti M."/>
            <person name="Schuetze T."/>
            <person name="Sepcic K."/>
            <person name="Shelest E."/>
            <person name="Sherlock G."/>
            <person name="Sophianopoulou V."/>
            <person name="Squina F.M."/>
            <person name="Sun H."/>
            <person name="Susca A."/>
            <person name="Todd R.B."/>
            <person name="Tsang A."/>
            <person name="Unkles S.E."/>
            <person name="van de Wiele N."/>
            <person name="van Rossen-Uffink D."/>
            <person name="Oliveira J.V."/>
            <person name="Vesth T.C."/>
            <person name="Visser J."/>
            <person name="Yu J.-H."/>
            <person name="Zhou M."/>
            <person name="Andersen M.R."/>
            <person name="Archer D.B."/>
            <person name="Baker S.E."/>
            <person name="Benoit I."/>
            <person name="Brakhage A.A."/>
            <person name="Braus G.H."/>
            <person name="Fischer R."/>
            <person name="Frisvad J.C."/>
            <person name="Goldman G.H."/>
            <person name="Houbraken J."/>
            <person name="Oakley B."/>
            <person name="Pocsi I."/>
            <person name="Scazzocchio C."/>
            <person name="Seiboth B."/>
            <person name="vanKuyk P.A."/>
            <person name="Wortman J."/>
            <person name="Dyer P.S."/>
            <person name="Grigoriev I.V."/>
        </authorList>
    </citation>
    <scope>NUCLEOTIDE SEQUENCE [LARGE SCALE GENOMIC DNA]</scope>
    <source>
        <strain evidence="8">CBS 593.65</strain>
    </source>
</reference>
<feature type="domain" description="Ubiquitin-like" evidence="6">
    <location>
        <begin position="17"/>
        <end position="80"/>
    </location>
</feature>
<keyword evidence="3" id="KW-1133">Transmembrane helix</keyword>
<feature type="compositionally biased region" description="Polar residues" evidence="5">
    <location>
        <begin position="584"/>
        <end position="594"/>
    </location>
</feature>
<accession>A0A1L9TWQ2</accession>
<evidence type="ECO:0000259" key="6">
    <source>
        <dbReference type="PROSITE" id="PS50053"/>
    </source>
</evidence>
<dbReference type="InterPro" id="IPR029071">
    <property type="entry name" value="Ubiquitin-like_domsf"/>
</dbReference>
<dbReference type="PANTHER" id="PTHR12943">
    <property type="entry name" value="HOMOCYSTEINE-RESPONSIVE ENDOPLASMIC RETICULUM-RESIDENT UNIQUITIN-LIKE DOMAIN HERPUD PROTEIN FAMILY MEMBER"/>
    <property type="match status" value="1"/>
</dbReference>
<gene>
    <name evidence="7" type="ORF">ASPSYDRAFT_25871</name>
</gene>
<dbReference type="Pfam" id="PF00240">
    <property type="entry name" value="ubiquitin"/>
    <property type="match status" value="1"/>
</dbReference>
<dbReference type="Proteomes" id="UP000184356">
    <property type="component" value="Unassembled WGS sequence"/>
</dbReference>
<evidence type="ECO:0000256" key="4">
    <source>
        <dbReference type="ARBA" id="ARBA00023136"/>
    </source>
</evidence>
<keyword evidence="8" id="KW-1185">Reference proteome</keyword>
<evidence type="ECO:0000256" key="1">
    <source>
        <dbReference type="ARBA" id="ARBA00004370"/>
    </source>
</evidence>
<dbReference type="EMBL" id="KV878582">
    <property type="protein sequence ID" value="OJJ63825.1"/>
    <property type="molecule type" value="Genomic_DNA"/>
</dbReference>
<feature type="compositionally biased region" description="Basic and acidic residues" evidence="5">
    <location>
        <begin position="536"/>
        <end position="547"/>
    </location>
</feature>
<sequence length="594" mass="65505">MSLMDTGAGAGVKGFTLHVLCPSLPSPNRFTFRGLPLSITVADLKVRISESIPSQPAPKSQKLLYLGKILADDNVTLQSLFGSLDSDEISVHLILPPSPPQPADPIKPTTGASDPSNAVIHRQNQGHNHPLHAQRIRYRAPNPLRRDEIARSLHENARRRLAEIQQRTLPQSQWPTPPHWTSRQQISHLPPYMPSPSVPVTQTTTPFASLPNMSVMDLGEGLQLPEEARPRLRLLKQYIGLAEEQLNCGIAPTIDHVIQLRTHLFKLLDDQLQRPLSERGEYIEPLITRVFDISARADELRQPYFLPTQNGPSHGSMSQLYLVSSPSGYQALCASSVPASGAVPTLGTTQTLRTESSTNGQQPNAQPDAGAAVMENVVRQAVLNQRPPADGQFGLGRNLRRLWLFMRLYFFCHMFSQPGSQTRLLYVTLAVIAAILSETSVPRRLYEMILAPVQRHLEGLVHFAPDPTPQSAEATTNQGVRVQPDREASWAAGLYHNLRRMERSAALFIASLVPGVGERHIEVRNAAEAARNAEIARQEEERRRQEEEAAVAENPEEHSPGVAGGADNSERDSHTNTVAEAPNVPQNAIPQEAH</sequence>
<dbReference type="RefSeq" id="XP_040707631.1">
    <property type="nucleotide sequence ID" value="XM_040844217.1"/>
</dbReference>
<dbReference type="PANTHER" id="PTHR12943:SF27">
    <property type="entry name" value="HOMOCYSTEINE-INDUCED ENDOPLASMIC RETICULUM PROTEIN, ISOFORM A"/>
    <property type="match status" value="1"/>
</dbReference>
<dbReference type="GO" id="GO:0030968">
    <property type="term" value="P:endoplasmic reticulum unfolded protein response"/>
    <property type="evidence" value="ECO:0007669"/>
    <property type="project" value="TreeGrafter"/>
</dbReference>
<evidence type="ECO:0000313" key="8">
    <source>
        <dbReference type="Proteomes" id="UP000184356"/>
    </source>
</evidence>
<dbReference type="STRING" id="1036612.A0A1L9TWQ2"/>
<evidence type="ECO:0000256" key="5">
    <source>
        <dbReference type="SAM" id="MobiDB-lite"/>
    </source>
</evidence>
<dbReference type="GO" id="GO:0016020">
    <property type="term" value="C:membrane"/>
    <property type="evidence" value="ECO:0007669"/>
    <property type="project" value="UniProtKB-SubCell"/>
</dbReference>
<dbReference type="Gene3D" id="3.10.20.90">
    <property type="entry name" value="Phosphatidylinositol 3-kinase Catalytic Subunit, Chain A, domain 1"/>
    <property type="match status" value="1"/>
</dbReference>
<comment type="subcellular location">
    <subcellularLocation>
        <location evidence="1">Membrane</location>
    </subcellularLocation>
</comment>
<name>A0A1L9TWQ2_9EURO</name>
<dbReference type="InterPro" id="IPR000626">
    <property type="entry name" value="Ubiquitin-like_dom"/>
</dbReference>
<dbReference type="VEuPathDB" id="FungiDB:ASPSYDRAFT_25871"/>
<dbReference type="OrthoDB" id="21589at2759"/>
<feature type="compositionally biased region" description="Polar residues" evidence="5">
    <location>
        <begin position="350"/>
        <end position="365"/>
    </location>
</feature>
<feature type="region of interest" description="Disordered" evidence="5">
    <location>
        <begin position="350"/>
        <end position="369"/>
    </location>
</feature>
<proteinExistence type="predicted"/>
<dbReference type="SUPFAM" id="SSF54236">
    <property type="entry name" value="Ubiquitin-like"/>
    <property type="match status" value="1"/>
</dbReference>
<evidence type="ECO:0000256" key="3">
    <source>
        <dbReference type="ARBA" id="ARBA00022989"/>
    </source>
</evidence>
<feature type="region of interest" description="Disordered" evidence="5">
    <location>
        <begin position="536"/>
        <end position="594"/>
    </location>
</feature>
<organism evidence="7 8">
    <name type="scientific">Aspergillus sydowii CBS 593.65</name>
    <dbReference type="NCBI Taxonomy" id="1036612"/>
    <lineage>
        <taxon>Eukaryota</taxon>
        <taxon>Fungi</taxon>
        <taxon>Dikarya</taxon>
        <taxon>Ascomycota</taxon>
        <taxon>Pezizomycotina</taxon>
        <taxon>Eurotiomycetes</taxon>
        <taxon>Eurotiomycetidae</taxon>
        <taxon>Eurotiales</taxon>
        <taxon>Aspergillaceae</taxon>
        <taxon>Aspergillus</taxon>
        <taxon>Aspergillus subgen. Nidulantes</taxon>
    </lineage>
</organism>
<keyword evidence="2" id="KW-0812">Transmembrane</keyword>
<protein>
    <recommendedName>
        <fullName evidence="6">Ubiquitin-like domain-containing protein</fullName>
    </recommendedName>
</protein>
<evidence type="ECO:0000313" key="7">
    <source>
        <dbReference type="EMBL" id="OJJ63825.1"/>
    </source>
</evidence>
<evidence type="ECO:0000256" key="2">
    <source>
        <dbReference type="ARBA" id="ARBA00022692"/>
    </source>
</evidence>
<dbReference type="AlphaFoldDB" id="A0A1L9TWQ2"/>